<organism evidence="3 4">
    <name type="scientific">Nakamurella endophytica</name>
    <dbReference type="NCBI Taxonomy" id="1748367"/>
    <lineage>
        <taxon>Bacteria</taxon>
        <taxon>Bacillati</taxon>
        <taxon>Actinomycetota</taxon>
        <taxon>Actinomycetes</taxon>
        <taxon>Nakamurellales</taxon>
        <taxon>Nakamurellaceae</taxon>
        <taxon>Nakamurella</taxon>
    </lineage>
</organism>
<evidence type="ECO:0000256" key="1">
    <source>
        <dbReference type="SAM" id="MobiDB-lite"/>
    </source>
</evidence>
<dbReference type="RefSeq" id="WP_188941153.1">
    <property type="nucleotide sequence ID" value="NZ_BMNA01000003.1"/>
</dbReference>
<evidence type="ECO:0000256" key="2">
    <source>
        <dbReference type="SAM" id="SignalP"/>
    </source>
</evidence>
<comment type="caution">
    <text evidence="3">The sequence shown here is derived from an EMBL/GenBank/DDBJ whole genome shotgun (WGS) entry which is preliminary data.</text>
</comment>
<accession>A0A917WDX2</accession>
<keyword evidence="2" id="KW-0732">Signal</keyword>
<sequence length="178" mass="17330">MLAVRHRLTVLVAAGVVTLAGCSSATGTPVGIASSATAAAAAPSPAAPAPSATEATASPATGEGPDSTPDGQEVRDTTPGDPVECLSAANAAAAVGSGFLAVLQGRTGGEAFDPAPVIDGLARVRAQVPTALGGDIDTLAAAARSLTGGTLDDATAVFHRPDVTQAAEHVEQWVSDHC</sequence>
<evidence type="ECO:0000313" key="3">
    <source>
        <dbReference type="EMBL" id="GGL98247.1"/>
    </source>
</evidence>
<gene>
    <name evidence="3" type="ORF">GCM10011594_17720</name>
</gene>
<evidence type="ECO:0008006" key="5">
    <source>
        <dbReference type="Google" id="ProtNLM"/>
    </source>
</evidence>
<feature type="region of interest" description="Disordered" evidence="1">
    <location>
        <begin position="43"/>
        <end position="83"/>
    </location>
</feature>
<dbReference type="EMBL" id="BMNA01000003">
    <property type="protein sequence ID" value="GGL98247.1"/>
    <property type="molecule type" value="Genomic_DNA"/>
</dbReference>
<feature type="signal peptide" evidence="2">
    <location>
        <begin position="1"/>
        <end position="25"/>
    </location>
</feature>
<dbReference type="PROSITE" id="PS51257">
    <property type="entry name" value="PROKAR_LIPOPROTEIN"/>
    <property type="match status" value="1"/>
</dbReference>
<feature type="compositionally biased region" description="Low complexity" evidence="1">
    <location>
        <begin position="43"/>
        <end position="61"/>
    </location>
</feature>
<reference evidence="3" key="2">
    <citation type="submission" date="2020-09" db="EMBL/GenBank/DDBJ databases">
        <authorList>
            <person name="Sun Q."/>
            <person name="Zhou Y."/>
        </authorList>
    </citation>
    <scope>NUCLEOTIDE SEQUENCE</scope>
    <source>
        <strain evidence="3">CGMCC 4.7308</strain>
    </source>
</reference>
<dbReference type="Proteomes" id="UP000655208">
    <property type="component" value="Unassembled WGS sequence"/>
</dbReference>
<feature type="chain" id="PRO_5037931937" description="Lipoprotein" evidence="2">
    <location>
        <begin position="26"/>
        <end position="178"/>
    </location>
</feature>
<dbReference type="AlphaFoldDB" id="A0A917WDX2"/>
<reference evidence="3" key="1">
    <citation type="journal article" date="2014" name="Int. J. Syst. Evol. Microbiol.">
        <title>Complete genome sequence of Corynebacterium casei LMG S-19264T (=DSM 44701T), isolated from a smear-ripened cheese.</title>
        <authorList>
            <consortium name="US DOE Joint Genome Institute (JGI-PGF)"/>
            <person name="Walter F."/>
            <person name="Albersmeier A."/>
            <person name="Kalinowski J."/>
            <person name="Ruckert C."/>
        </authorList>
    </citation>
    <scope>NUCLEOTIDE SEQUENCE</scope>
    <source>
        <strain evidence="3">CGMCC 4.7308</strain>
    </source>
</reference>
<evidence type="ECO:0000313" key="4">
    <source>
        <dbReference type="Proteomes" id="UP000655208"/>
    </source>
</evidence>
<proteinExistence type="predicted"/>
<keyword evidence="4" id="KW-1185">Reference proteome</keyword>
<name>A0A917WDX2_9ACTN</name>
<protein>
    <recommendedName>
        <fullName evidence="5">Lipoprotein</fullName>
    </recommendedName>
</protein>